<gene>
    <name evidence="1" type="ORF">D1B33_04410</name>
</gene>
<accession>A0A396SFH6</accession>
<keyword evidence="2" id="KW-1185">Reference proteome</keyword>
<protein>
    <submittedName>
        <fullName evidence="1">Uncharacterized protein</fullName>
    </submittedName>
</protein>
<dbReference type="Proteomes" id="UP000265692">
    <property type="component" value="Unassembled WGS sequence"/>
</dbReference>
<comment type="caution">
    <text evidence="1">The sequence shown here is derived from an EMBL/GenBank/DDBJ whole genome shotgun (WGS) entry which is preliminary data.</text>
</comment>
<proteinExistence type="predicted"/>
<evidence type="ECO:0000313" key="1">
    <source>
        <dbReference type="EMBL" id="RHW40094.1"/>
    </source>
</evidence>
<dbReference type="RefSeq" id="WP_118875102.1">
    <property type="nucleotide sequence ID" value="NZ_QWEI01000001.1"/>
</dbReference>
<organism evidence="1 2">
    <name type="scientific">Ureibacillus yapensis</name>
    <dbReference type="NCBI Taxonomy" id="2304605"/>
    <lineage>
        <taxon>Bacteria</taxon>
        <taxon>Bacillati</taxon>
        <taxon>Bacillota</taxon>
        <taxon>Bacilli</taxon>
        <taxon>Bacillales</taxon>
        <taxon>Caryophanaceae</taxon>
        <taxon>Ureibacillus</taxon>
    </lineage>
</organism>
<name>A0A396SFH6_9BACL</name>
<evidence type="ECO:0000313" key="2">
    <source>
        <dbReference type="Proteomes" id="UP000265692"/>
    </source>
</evidence>
<dbReference type="OrthoDB" id="292377at2"/>
<reference evidence="1 2" key="1">
    <citation type="submission" date="2018-08" db="EMBL/GenBank/DDBJ databases">
        <title>Lysinibacillus sp. YLB-03 draft genome sequence.</title>
        <authorList>
            <person name="Yu L."/>
        </authorList>
    </citation>
    <scope>NUCLEOTIDE SEQUENCE [LARGE SCALE GENOMIC DNA]</scope>
    <source>
        <strain evidence="1 2">YLB-03</strain>
    </source>
</reference>
<dbReference type="AlphaFoldDB" id="A0A396SFH6"/>
<dbReference type="EMBL" id="QWEI01000001">
    <property type="protein sequence ID" value="RHW40094.1"/>
    <property type="molecule type" value="Genomic_DNA"/>
</dbReference>
<sequence length="168" mass="19077">MKISSLINSDFQERKKIFQRKEANEAYKKNAIYTQVNNNPVIKILEDLLSGETEKELFEKDSTAAKKEIHDYSTTIDSSSPEILQSMAQIGSSEESDENRLASNRFDFSEAETQRMNGNGYSEFSLNESLEKAIFQKTYNKAISTYKLHMQLAQNGYSAGQTTFSQIA</sequence>